<dbReference type="RefSeq" id="WP_255915324.1">
    <property type="nucleotide sequence ID" value="NZ_JANFQO010000014.1"/>
</dbReference>
<feature type="transmembrane region" description="Helical" evidence="1">
    <location>
        <begin position="54"/>
        <end position="77"/>
    </location>
</feature>
<name>A0ABT1QV53_9GAMM</name>
<keyword evidence="3" id="KW-1185">Reference proteome</keyword>
<dbReference type="Proteomes" id="UP001165498">
    <property type="component" value="Unassembled WGS sequence"/>
</dbReference>
<feature type="transmembrane region" description="Helical" evidence="1">
    <location>
        <begin position="83"/>
        <end position="102"/>
    </location>
</feature>
<keyword evidence="1" id="KW-1133">Transmembrane helix</keyword>
<feature type="transmembrane region" description="Helical" evidence="1">
    <location>
        <begin position="6"/>
        <end position="22"/>
    </location>
</feature>
<accession>A0ABT1QV53</accession>
<protein>
    <submittedName>
        <fullName evidence="2">Uncharacterized protein</fullName>
    </submittedName>
</protein>
<organism evidence="2 3">
    <name type="scientific">Tahibacter harae</name>
    <dbReference type="NCBI Taxonomy" id="2963937"/>
    <lineage>
        <taxon>Bacteria</taxon>
        <taxon>Pseudomonadati</taxon>
        <taxon>Pseudomonadota</taxon>
        <taxon>Gammaproteobacteria</taxon>
        <taxon>Lysobacterales</taxon>
        <taxon>Rhodanobacteraceae</taxon>
        <taxon>Tahibacter</taxon>
    </lineage>
</organism>
<dbReference type="EMBL" id="JANFQO010000014">
    <property type="protein sequence ID" value="MCQ4166136.1"/>
    <property type="molecule type" value="Genomic_DNA"/>
</dbReference>
<evidence type="ECO:0000313" key="2">
    <source>
        <dbReference type="EMBL" id="MCQ4166136.1"/>
    </source>
</evidence>
<keyword evidence="1" id="KW-0472">Membrane</keyword>
<comment type="caution">
    <text evidence="2">The sequence shown here is derived from an EMBL/GenBank/DDBJ whole genome shotgun (WGS) entry which is preliminary data.</text>
</comment>
<evidence type="ECO:0000313" key="3">
    <source>
        <dbReference type="Proteomes" id="UP001165498"/>
    </source>
</evidence>
<evidence type="ECO:0000256" key="1">
    <source>
        <dbReference type="SAM" id="Phobius"/>
    </source>
</evidence>
<proteinExistence type="predicted"/>
<reference evidence="2" key="1">
    <citation type="submission" date="2022-07" db="EMBL/GenBank/DDBJ databases">
        <title>Tahibacter sp., a new gammaproteobacterium isolated from the silt sample collected at pig farm.</title>
        <authorList>
            <person name="Chen H."/>
        </authorList>
    </citation>
    <scope>NUCLEOTIDE SEQUENCE</scope>
    <source>
        <strain evidence="2">P2K</strain>
    </source>
</reference>
<gene>
    <name evidence="2" type="ORF">NM961_15550</name>
</gene>
<sequence>MQNVLVPVTMFLCITYVIKLLIDARMRILLLRAGGADGLLHSLLQNEEQQRRHAALRSGITLLALAGGFGLIQLLGWTDITPGAAAVLVGALGLGNLCYYGLTRRMA</sequence>
<keyword evidence="1" id="KW-0812">Transmembrane</keyword>